<dbReference type="HOGENOM" id="CLU_3122143_0_0_5"/>
<sequence>MIIENAELIKYRSGRVNIKKKETAAYAEILNKARNNIIKEKFTKLKMYTL</sequence>
<dbReference type="EMBL" id="CP000409">
    <property type="protein sequence ID" value="ABV73001.1"/>
    <property type="molecule type" value="Genomic_DNA"/>
</dbReference>
<dbReference type="AlphaFoldDB" id="A8EXB8"/>
<accession>A8EXB8</accession>
<evidence type="ECO:0000313" key="2">
    <source>
        <dbReference type="Proteomes" id="UP000007056"/>
    </source>
</evidence>
<evidence type="ECO:0000313" key="1">
    <source>
        <dbReference type="EMBL" id="ABV73001.1"/>
    </source>
</evidence>
<name>A8EXB8_RICCK</name>
<organism evidence="1 2">
    <name type="scientific">Rickettsia canadensis (strain McKiel)</name>
    <dbReference type="NCBI Taxonomy" id="293613"/>
    <lineage>
        <taxon>Bacteria</taxon>
        <taxon>Pseudomonadati</taxon>
        <taxon>Pseudomonadota</taxon>
        <taxon>Alphaproteobacteria</taxon>
        <taxon>Rickettsiales</taxon>
        <taxon>Rickettsiaceae</taxon>
        <taxon>Rickettsieae</taxon>
        <taxon>Rickettsia</taxon>
        <taxon>belli group</taxon>
    </lineage>
</organism>
<proteinExistence type="predicted"/>
<gene>
    <name evidence="1" type="ordered locus">A1E_00240</name>
</gene>
<protein>
    <submittedName>
        <fullName evidence="1">Uncharacterized protein</fullName>
    </submittedName>
</protein>
<dbReference type="KEGG" id="rcm:A1E_00240"/>
<dbReference type="Proteomes" id="UP000007056">
    <property type="component" value="Chromosome"/>
</dbReference>
<reference evidence="2" key="1">
    <citation type="submission" date="2007-09" db="EMBL/GenBank/DDBJ databases">
        <title>Complete genome sequence of Rickettsia canadensis.</title>
        <authorList>
            <person name="Madan A."/>
            <person name="Fahey J."/>
            <person name="Helton E."/>
            <person name="Ketteman M."/>
            <person name="Madan A."/>
            <person name="Rodrigues S."/>
            <person name="Sanchez A."/>
            <person name="Whiting M."/>
            <person name="Dasch G."/>
            <person name="Eremeeva M."/>
        </authorList>
    </citation>
    <scope>NUCLEOTIDE SEQUENCE [LARGE SCALE GENOMIC DNA]</scope>
    <source>
        <strain evidence="2">McKiel</strain>
    </source>
</reference>